<comment type="function">
    <text evidence="1">Involved in the lipid remodeling steps of GPI-anchor maturation.</text>
</comment>
<dbReference type="Pfam" id="PF04080">
    <property type="entry name" value="Per1"/>
    <property type="match status" value="1"/>
</dbReference>
<proteinExistence type="inferred from homology"/>
<feature type="transmembrane region" description="Helical" evidence="1">
    <location>
        <begin position="206"/>
        <end position="224"/>
    </location>
</feature>
<gene>
    <name evidence="2" type="ORF">SLEP1_g17089</name>
</gene>
<evidence type="ECO:0000313" key="2">
    <source>
        <dbReference type="EMBL" id="GKV05039.1"/>
    </source>
</evidence>
<dbReference type="PANTHER" id="PTHR13148">
    <property type="entry name" value="PER1-RELATED"/>
    <property type="match status" value="1"/>
</dbReference>
<accession>A0AAV5IYZ2</accession>
<dbReference type="Proteomes" id="UP001054252">
    <property type="component" value="Unassembled WGS sequence"/>
</dbReference>
<evidence type="ECO:0000256" key="1">
    <source>
        <dbReference type="RuleBase" id="RU365066"/>
    </source>
</evidence>
<dbReference type="PROSITE" id="PS51257">
    <property type="entry name" value="PROKAR_LIPOPROTEIN"/>
    <property type="match status" value="1"/>
</dbReference>
<feature type="transmembrane region" description="Helical" evidence="1">
    <location>
        <begin position="257"/>
        <end position="276"/>
    </location>
</feature>
<feature type="transmembrane region" description="Helical" evidence="1">
    <location>
        <begin position="231"/>
        <end position="251"/>
    </location>
</feature>
<feature type="transmembrane region" description="Helical" evidence="1">
    <location>
        <begin position="132"/>
        <end position="154"/>
    </location>
</feature>
<dbReference type="EMBL" id="BPVZ01000022">
    <property type="protein sequence ID" value="GKV05039.1"/>
    <property type="molecule type" value="Genomic_DNA"/>
</dbReference>
<keyword evidence="1" id="KW-0732">Signal</keyword>
<dbReference type="GO" id="GO:0000139">
    <property type="term" value="C:Golgi membrane"/>
    <property type="evidence" value="ECO:0007669"/>
    <property type="project" value="UniProtKB-SubCell"/>
</dbReference>
<dbReference type="PANTHER" id="PTHR13148:SF20">
    <property type="entry name" value="POST-GPI ATTACHMENT TO PROTEINS FACTOR 3"/>
    <property type="match status" value="1"/>
</dbReference>
<feature type="transmembrane region" description="Helical" evidence="1">
    <location>
        <begin position="166"/>
        <end position="186"/>
    </location>
</feature>
<feature type="signal peptide" evidence="1">
    <location>
        <begin position="1"/>
        <end position="22"/>
    </location>
</feature>
<organism evidence="2 3">
    <name type="scientific">Rubroshorea leprosula</name>
    <dbReference type="NCBI Taxonomy" id="152421"/>
    <lineage>
        <taxon>Eukaryota</taxon>
        <taxon>Viridiplantae</taxon>
        <taxon>Streptophyta</taxon>
        <taxon>Embryophyta</taxon>
        <taxon>Tracheophyta</taxon>
        <taxon>Spermatophyta</taxon>
        <taxon>Magnoliopsida</taxon>
        <taxon>eudicotyledons</taxon>
        <taxon>Gunneridae</taxon>
        <taxon>Pentapetalae</taxon>
        <taxon>rosids</taxon>
        <taxon>malvids</taxon>
        <taxon>Malvales</taxon>
        <taxon>Dipterocarpaceae</taxon>
        <taxon>Rubroshorea</taxon>
    </lineage>
</organism>
<protein>
    <recommendedName>
        <fullName evidence="1">Post-GPI attachment to proteins factor 3</fullName>
    </recommendedName>
</protein>
<dbReference type="InterPro" id="IPR007217">
    <property type="entry name" value="Per1-like"/>
</dbReference>
<keyword evidence="1" id="KW-0337">GPI-anchor biosynthesis</keyword>
<sequence length="350" mass="40755">MHRCGWILLFVALSCLGCPLRASDGDGDGDGDGDADPVYQSCVEQCEKTGCVGERCFQHCKFSCDGKPIDGPWYLQEPLYQKWKQWDCRSDCRYYCMLSREEEREKLGHRPVKYHGKWPLQRVYGFQEPVSVAFSTLNLAMQFHGWLSFFILVYYKLPLRPNKRTYYEYTGLWHFYGILAMNYWFWSVVFHSRDVELIEKLDYSSAVALVGFGLILSIIRAFNVRNEAARVMVSAPLIAFVTTHILYLNFYKLDYGLNMKVCMGMGLAQLLIWAIWAGVSSHPSRRKLWVFVVGRSLAMVLTIYDFPPHWRFVDAHVLWNVANIPLTYLCWSLVRDDAEFRTTTVLKKMK</sequence>
<evidence type="ECO:0000313" key="3">
    <source>
        <dbReference type="Proteomes" id="UP001054252"/>
    </source>
</evidence>
<keyword evidence="1" id="KW-0812">Transmembrane</keyword>
<feature type="chain" id="PRO_5043095434" description="Post-GPI attachment to proteins factor 3" evidence="1">
    <location>
        <begin position="23"/>
        <end position="350"/>
    </location>
</feature>
<feature type="transmembrane region" description="Helical" evidence="1">
    <location>
        <begin position="288"/>
        <end position="304"/>
    </location>
</feature>
<comment type="subcellular location">
    <subcellularLocation>
        <location evidence="1">Golgi apparatus membrane</location>
        <topology evidence="1">Multi-pass membrane protein</topology>
    </subcellularLocation>
</comment>
<keyword evidence="3" id="KW-1185">Reference proteome</keyword>
<keyword evidence="1" id="KW-0472">Membrane</keyword>
<name>A0AAV5IYZ2_9ROSI</name>
<feature type="transmembrane region" description="Helical" evidence="1">
    <location>
        <begin position="316"/>
        <end position="334"/>
    </location>
</feature>
<keyword evidence="1" id="KW-0333">Golgi apparatus</keyword>
<comment type="similarity">
    <text evidence="1">Belongs to the PGAP3 family.</text>
</comment>
<dbReference type="GO" id="GO:0016788">
    <property type="term" value="F:hydrolase activity, acting on ester bonds"/>
    <property type="evidence" value="ECO:0007669"/>
    <property type="project" value="TreeGrafter"/>
</dbReference>
<comment type="caution">
    <text evidence="2">The sequence shown here is derived from an EMBL/GenBank/DDBJ whole genome shotgun (WGS) entry which is preliminary data.</text>
</comment>
<keyword evidence="1" id="KW-1133">Transmembrane helix</keyword>
<dbReference type="AlphaFoldDB" id="A0AAV5IYZ2"/>
<dbReference type="GO" id="GO:0006506">
    <property type="term" value="P:GPI anchor biosynthetic process"/>
    <property type="evidence" value="ECO:0007669"/>
    <property type="project" value="UniProtKB-KW"/>
</dbReference>
<reference evidence="2 3" key="1">
    <citation type="journal article" date="2021" name="Commun. Biol.">
        <title>The genome of Shorea leprosula (Dipterocarpaceae) highlights the ecological relevance of drought in aseasonal tropical rainforests.</title>
        <authorList>
            <person name="Ng K.K.S."/>
            <person name="Kobayashi M.J."/>
            <person name="Fawcett J.A."/>
            <person name="Hatakeyama M."/>
            <person name="Paape T."/>
            <person name="Ng C.H."/>
            <person name="Ang C.C."/>
            <person name="Tnah L.H."/>
            <person name="Lee C.T."/>
            <person name="Nishiyama T."/>
            <person name="Sese J."/>
            <person name="O'Brien M.J."/>
            <person name="Copetti D."/>
            <person name="Mohd Noor M.I."/>
            <person name="Ong R.C."/>
            <person name="Putra M."/>
            <person name="Sireger I.Z."/>
            <person name="Indrioko S."/>
            <person name="Kosugi Y."/>
            <person name="Izuno A."/>
            <person name="Isagi Y."/>
            <person name="Lee S.L."/>
            <person name="Shimizu K.K."/>
        </authorList>
    </citation>
    <scope>NUCLEOTIDE SEQUENCE [LARGE SCALE GENOMIC DNA]</scope>
    <source>
        <strain evidence="2">214</strain>
    </source>
</reference>
<dbReference type="GO" id="GO:0005789">
    <property type="term" value="C:endoplasmic reticulum membrane"/>
    <property type="evidence" value="ECO:0007669"/>
    <property type="project" value="TreeGrafter"/>
</dbReference>